<dbReference type="SMART" id="SM00773">
    <property type="entry name" value="WGR"/>
    <property type="match status" value="1"/>
</dbReference>
<dbReference type="Gene3D" id="2.20.140.10">
    <property type="entry name" value="WGR domain"/>
    <property type="match status" value="1"/>
</dbReference>
<evidence type="ECO:0000256" key="10">
    <source>
        <dbReference type="ARBA" id="ARBA00023027"/>
    </source>
</evidence>
<dbReference type="Pfam" id="PF05406">
    <property type="entry name" value="WGR"/>
    <property type="match status" value="1"/>
</dbReference>
<dbReference type="PROSITE" id="PS51977">
    <property type="entry name" value="WGR"/>
    <property type="match status" value="1"/>
</dbReference>
<keyword evidence="9" id="KW-0862">Zinc</keyword>
<evidence type="ECO:0000313" key="20">
    <source>
        <dbReference type="Proteomes" id="UP001381693"/>
    </source>
</evidence>
<evidence type="ECO:0000256" key="3">
    <source>
        <dbReference type="ARBA" id="ARBA00022679"/>
    </source>
</evidence>
<feature type="domain" description="WGR" evidence="18">
    <location>
        <begin position="1"/>
        <end position="81"/>
    </location>
</feature>
<dbReference type="GO" id="GO:0005730">
    <property type="term" value="C:nucleolus"/>
    <property type="evidence" value="ECO:0007669"/>
    <property type="project" value="TreeGrafter"/>
</dbReference>
<feature type="domain" description="PARP catalytic" evidence="16">
    <location>
        <begin position="236"/>
        <end position="459"/>
    </location>
</feature>
<keyword evidence="2 15" id="KW-0328">Glycosyltransferase</keyword>
<evidence type="ECO:0000259" key="16">
    <source>
        <dbReference type="PROSITE" id="PS51059"/>
    </source>
</evidence>
<evidence type="ECO:0000256" key="13">
    <source>
        <dbReference type="ARBA" id="ARBA00024347"/>
    </source>
</evidence>
<dbReference type="GO" id="GO:0008270">
    <property type="term" value="F:zinc ion binding"/>
    <property type="evidence" value="ECO:0007669"/>
    <property type="project" value="UniProtKB-KW"/>
</dbReference>
<dbReference type="GO" id="GO:0016779">
    <property type="term" value="F:nucleotidyltransferase activity"/>
    <property type="evidence" value="ECO:0007669"/>
    <property type="project" value="UniProtKB-KW"/>
</dbReference>
<dbReference type="GO" id="GO:0070212">
    <property type="term" value="P:protein poly-ADP-ribosylation"/>
    <property type="evidence" value="ECO:0007669"/>
    <property type="project" value="TreeGrafter"/>
</dbReference>
<dbReference type="SUPFAM" id="SSF142921">
    <property type="entry name" value="WGR domain-like"/>
    <property type="match status" value="1"/>
</dbReference>
<dbReference type="GO" id="GO:1990404">
    <property type="term" value="F:NAD+-protein mono-ADP-ribosyltransferase activity"/>
    <property type="evidence" value="ECO:0007669"/>
    <property type="project" value="TreeGrafter"/>
</dbReference>
<dbReference type="CDD" id="cd01437">
    <property type="entry name" value="parp_like"/>
    <property type="match status" value="1"/>
</dbReference>
<dbReference type="InterPro" id="IPR008893">
    <property type="entry name" value="WGR_domain"/>
</dbReference>
<dbReference type="InterPro" id="IPR036930">
    <property type="entry name" value="WGR_dom_sf"/>
</dbReference>
<reference evidence="19 20" key="1">
    <citation type="submission" date="2023-11" db="EMBL/GenBank/DDBJ databases">
        <title>Halocaridina rubra genome assembly.</title>
        <authorList>
            <person name="Smith C."/>
        </authorList>
    </citation>
    <scope>NUCLEOTIDE SEQUENCE [LARGE SCALE GENOMIC DNA]</scope>
    <source>
        <strain evidence="19">EP-1</strain>
        <tissue evidence="19">Whole</tissue>
    </source>
</reference>
<comment type="catalytic activity">
    <reaction evidence="14">
        <text>NAD(+) + (ADP-D-ribosyl)n-acceptor = nicotinamide + (ADP-D-ribosyl)n+1-acceptor + H(+).</text>
        <dbReference type="EC" id="2.4.2.30"/>
    </reaction>
</comment>
<keyword evidence="10 15" id="KW-0520">NAD</keyword>
<dbReference type="EC" id="2.4.2.-" evidence="15"/>
<dbReference type="Proteomes" id="UP001381693">
    <property type="component" value="Unassembled WGS sequence"/>
</dbReference>
<dbReference type="SUPFAM" id="SSF56399">
    <property type="entry name" value="ADP-ribosylation"/>
    <property type="match status" value="1"/>
</dbReference>
<keyword evidence="6" id="KW-0677">Repeat</keyword>
<dbReference type="EMBL" id="JAXCGZ010020946">
    <property type="protein sequence ID" value="KAK7063097.1"/>
    <property type="molecule type" value="Genomic_DNA"/>
</dbReference>
<dbReference type="InterPro" id="IPR004102">
    <property type="entry name" value="Poly(ADP-ribose)pol_reg_dom"/>
</dbReference>
<evidence type="ECO:0000256" key="4">
    <source>
        <dbReference type="ARBA" id="ARBA00022695"/>
    </source>
</evidence>
<evidence type="ECO:0000256" key="8">
    <source>
        <dbReference type="ARBA" id="ARBA00022771"/>
    </source>
</evidence>
<dbReference type="Pfam" id="PF02877">
    <property type="entry name" value="PARP_reg"/>
    <property type="match status" value="1"/>
</dbReference>
<keyword evidence="12" id="KW-0539">Nucleus</keyword>
<dbReference type="FunFam" id="1.20.142.10:FF:000002">
    <property type="entry name" value="Poly [ADP-ribose] polymerase"/>
    <property type="match status" value="1"/>
</dbReference>
<accession>A0AAN8WR83</accession>
<dbReference type="PANTHER" id="PTHR10459:SF66">
    <property type="entry name" value="PROTEIN MONO-ADP-RIBOSYLTRANSFERASE PARP3"/>
    <property type="match status" value="1"/>
</dbReference>
<keyword evidence="4" id="KW-0548">Nucleotidyltransferase</keyword>
<dbReference type="Gene3D" id="3.90.228.10">
    <property type="match status" value="1"/>
</dbReference>
<evidence type="ECO:0000256" key="2">
    <source>
        <dbReference type="ARBA" id="ARBA00022676"/>
    </source>
</evidence>
<dbReference type="GO" id="GO:0003677">
    <property type="term" value="F:DNA binding"/>
    <property type="evidence" value="ECO:0007669"/>
    <property type="project" value="UniProtKB-KW"/>
</dbReference>
<keyword evidence="20" id="KW-1185">Reference proteome</keyword>
<keyword evidence="5" id="KW-0479">Metal-binding</keyword>
<gene>
    <name evidence="19" type="primary">PARP3_2</name>
    <name evidence="19" type="ORF">SK128_021237</name>
</gene>
<protein>
    <recommendedName>
        <fullName evidence="15">Poly [ADP-ribose] polymerase</fullName>
        <shortName evidence="15">PARP</shortName>
        <ecNumber evidence="15">2.4.2.-</ecNumber>
    </recommendedName>
</protein>
<comment type="caution">
    <text evidence="19">The sequence shown here is derived from an EMBL/GenBank/DDBJ whole genome shotgun (WGS) entry which is preliminary data.</text>
</comment>
<dbReference type="PROSITE" id="PS51059">
    <property type="entry name" value="PARP_CATALYTIC"/>
    <property type="match status" value="1"/>
</dbReference>
<evidence type="ECO:0000256" key="5">
    <source>
        <dbReference type="ARBA" id="ARBA00022723"/>
    </source>
</evidence>
<evidence type="ECO:0000256" key="12">
    <source>
        <dbReference type="ARBA" id="ARBA00023242"/>
    </source>
</evidence>
<proteinExistence type="inferred from homology"/>
<evidence type="ECO:0000256" key="6">
    <source>
        <dbReference type="ARBA" id="ARBA00022737"/>
    </source>
</evidence>
<evidence type="ECO:0000256" key="11">
    <source>
        <dbReference type="ARBA" id="ARBA00023125"/>
    </source>
</evidence>
<dbReference type="FunFam" id="2.20.140.10:FF:000001">
    <property type="entry name" value="Poly [ADP-ribose] polymerase"/>
    <property type="match status" value="1"/>
</dbReference>
<dbReference type="InterPro" id="IPR050800">
    <property type="entry name" value="ARTD/PARP"/>
</dbReference>
<comment type="similarity">
    <text evidence="13">Belongs to the ARTD/PARP family.</text>
</comment>
<dbReference type="GO" id="GO:0035861">
    <property type="term" value="C:site of double-strand break"/>
    <property type="evidence" value="ECO:0007669"/>
    <property type="project" value="TreeGrafter"/>
</dbReference>
<dbReference type="SUPFAM" id="SSF47587">
    <property type="entry name" value="Domain of poly(ADP-ribose) polymerase"/>
    <property type="match status" value="1"/>
</dbReference>
<evidence type="ECO:0000256" key="14">
    <source>
        <dbReference type="ARBA" id="ARBA00033987"/>
    </source>
</evidence>
<evidence type="ECO:0000259" key="17">
    <source>
        <dbReference type="PROSITE" id="PS51060"/>
    </source>
</evidence>
<dbReference type="InterPro" id="IPR012317">
    <property type="entry name" value="Poly(ADP-ribose)pol_cat_dom"/>
</dbReference>
<name>A0AAN8WR83_HALRR</name>
<dbReference type="GO" id="GO:0003950">
    <property type="term" value="F:NAD+ poly-ADP-ribosyltransferase activity"/>
    <property type="evidence" value="ECO:0007669"/>
    <property type="project" value="UniProtKB-UniRule"/>
</dbReference>
<feature type="domain" description="PARP alpha-helical" evidence="17">
    <location>
        <begin position="111"/>
        <end position="228"/>
    </location>
</feature>
<dbReference type="InterPro" id="IPR036616">
    <property type="entry name" value="Poly(ADP-ribose)pol_reg_dom_sf"/>
</dbReference>
<keyword evidence="11" id="KW-0238">DNA-binding</keyword>
<dbReference type="AlphaFoldDB" id="A0AAN8WR83"/>
<organism evidence="19 20">
    <name type="scientific">Halocaridina rubra</name>
    <name type="common">Hawaiian red shrimp</name>
    <dbReference type="NCBI Taxonomy" id="373956"/>
    <lineage>
        <taxon>Eukaryota</taxon>
        <taxon>Metazoa</taxon>
        <taxon>Ecdysozoa</taxon>
        <taxon>Arthropoda</taxon>
        <taxon>Crustacea</taxon>
        <taxon>Multicrustacea</taxon>
        <taxon>Malacostraca</taxon>
        <taxon>Eumalacostraca</taxon>
        <taxon>Eucarida</taxon>
        <taxon>Decapoda</taxon>
        <taxon>Pleocyemata</taxon>
        <taxon>Caridea</taxon>
        <taxon>Atyoidea</taxon>
        <taxon>Atyidae</taxon>
        <taxon>Halocaridina</taxon>
    </lineage>
</organism>
<evidence type="ECO:0000259" key="18">
    <source>
        <dbReference type="PROSITE" id="PS51977"/>
    </source>
</evidence>
<keyword evidence="8" id="KW-0863">Zinc-finger</keyword>
<evidence type="ECO:0000256" key="1">
    <source>
        <dbReference type="ARBA" id="ARBA00004123"/>
    </source>
</evidence>
<evidence type="ECO:0000256" key="9">
    <source>
        <dbReference type="ARBA" id="ARBA00022833"/>
    </source>
</evidence>
<dbReference type="PROSITE" id="PS51060">
    <property type="entry name" value="PARP_ALPHA_HD"/>
    <property type="match status" value="1"/>
</dbReference>
<dbReference type="GO" id="GO:0006302">
    <property type="term" value="P:double-strand break repair"/>
    <property type="evidence" value="ECO:0007669"/>
    <property type="project" value="TreeGrafter"/>
</dbReference>
<sequence>MLNQTNIGHNNNKFYVIQVAKANKDFICFTRWGRVGETGQHNLDKSKNVDDAIKAFKKKFKDKTKNDWDDRENFTPQSGKYTLIEIDEDDDDEDTTDSSPIKKEVISYKGPCDLPYRTQILIKLIFADEMFINQMSSMKLDVRKMPLGKLSKTQINKGLETLIDIEEAIKKKKPRSVLMDLSSQFYTLVPHDFGRMIPPVLDSDQDVRDKKEVMLTLSDIELTQSLQKDKANDQIHPLLEKYQMLDCELEYVNKNDNEFKLLQTYATACPNTRKGKLLDIWRVDRKGERDRFKSHDDIKHRKLLWHGTNVAVVAAILKAGLRIMPHSGGLVGRGIYFASEHAKSSWYVGPHYGKFEGEDMVGFMFLVEVALGKESSITQCNGSLTKAPAGYDSIVARGRNEPDPKKDKKITLEDKEVIVPTGAPVPQKEWKHSGFDQSEYLVYKESQARIRYLLKFSFV</sequence>
<keyword evidence="7" id="KW-0013">ADP-ribosylation</keyword>
<dbReference type="PANTHER" id="PTHR10459">
    <property type="entry name" value="DNA LIGASE"/>
    <property type="match status" value="1"/>
</dbReference>
<evidence type="ECO:0000313" key="19">
    <source>
        <dbReference type="EMBL" id="KAK7063097.1"/>
    </source>
</evidence>
<dbReference type="Gene3D" id="1.20.142.10">
    <property type="entry name" value="Poly(ADP-ribose) polymerase, regulatory domain"/>
    <property type="match status" value="1"/>
</dbReference>
<evidence type="ECO:0000256" key="15">
    <source>
        <dbReference type="RuleBase" id="RU362114"/>
    </source>
</evidence>
<dbReference type="Pfam" id="PF00644">
    <property type="entry name" value="PARP"/>
    <property type="match status" value="1"/>
</dbReference>
<keyword evidence="3 15" id="KW-0808">Transferase</keyword>
<evidence type="ECO:0000256" key="7">
    <source>
        <dbReference type="ARBA" id="ARBA00022765"/>
    </source>
</evidence>
<comment type="subcellular location">
    <subcellularLocation>
        <location evidence="1">Nucleus</location>
    </subcellularLocation>
</comment>